<evidence type="ECO:0000256" key="4">
    <source>
        <dbReference type="ARBA" id="ARBA00023136"/>
    </source>
</evidence>
<evidence type="ECO:0000313" key="8">
    <source>
        <dbReference type="EMBL" id="KMV75987.1"/>
    </source>
</evidence>
<keyword evidence="3 6" id="KW-1133">Transmembrane helix</keyword>
<proteinExistence type="inferred from homology"/>
<name>A0A0K9CNT5_9FUSO</name>
<evidence type="ECO:0000256" key="6">
    <source>
        <dbReference type="SAM" id="Phobius"/>
    </source>
</evidence>
<dbReference type="AlphaFoldDB" id="A0A0K9CNT5"/>
<dbReference type="EMBL" id="ACDS02000045">
    <property type="protein sequence ID" value="KMV75987.1"/>
    <property type="molecule type" value="Genomic_DNA"/>
</dbReference>
<keyword evidence="2 6" id="KW-0812">Transmembrane</keyword>
<dbReference type="InterPro" id="IPR024528">
    <property type="entry name" value="ThrE_2"/>
</dbReference>
<dbReference type="Proteomes" id="UP000004650">
    <property type="component" value="Unassembled WGS sequence"/>
</dbReference>
<comment type="subcellular location">
    <subcellularLocation>
        <location evidence="1">Membrane</location>
        <topology evidence="1">Multi-pass membrane protein</topology>
    </subcellularLocation>
</comment>
<dbReference type="Pfam" id="PF12821">
    <property type="entry name" value="ThrE_2"/>
    <property type="match status" value="1"/>
</dbReference>
<sequence length="47" mass="5383">MNYLEVLTAIFATFFFGIIFSLTGKKLIYSSFAGGLGWYTHLLFLRN</sequence>
<protein>
    <recommendedName>
        <fullName evidence="7">Threonine/Serine exporter ThrE domain-containing protein</fullName>
    </recommendedName>
</protein>
<reference evidence="8 9" key="2">
    <citation type="submission" date="2013-10" db="EMBL/GenBank/DDBJ databases">
        <title>The Genome Sequence of Fusobacterium nucleatum subsp. animalis D11.</title>
        <authorList>
            <consortium name="The Broad Institute Genomics Platform"/>
            <person name="Earl A."/>
            <person name="Ward D."/>
            <person name="Feldgarden M."/>
            <person name="Gevers D."/>
            <person name="Kostic A."/>
            <person name="Garrett W."/>
            <person name="Young S.K."/>
            <person name="Zeng Q."/>
            <person name="Gargeya S."/>
            <person name="Fitzgerald M."/>
            <person name="Abouelleil A."/>
            <person name="Alvarado L."/>
            <person name="Berlin A.M."/>
            <person name="Chapman S.B."/>
            <person name="Gainer-Dewar J."/>
            <person name="Goldberg J."/>
            <person name="Gnerre S."/>
            <person name="Griggs A."/>
            <person name="Gujja S."/>
            <person name="Hansen M."/>
            <person name="Howarth C."/>
            <person name="Imamovic A."/>
            <person name="Ireland A."/>
            <person name="Larimer J."/>
            <person name="McCowan C."/>
            <person name="Murphy C."/>
            <person name="Pearson M."/>
            <person name="Poon T.W."/>
            <person name="Priest M."/>
            <person name="Roberts A."/>
            <person name="Saif S."/>
            <person name="Shea T."/>
            <person name="Sykes S."/>
            <person name="Wortman J."/>
            <person name="Nusbaum C."/>
            <person name="Birren B."/>
        </authorList>
    </citation>
    <scope>NUCLEOTIDE SEQUENCE [LARGE SCALE GENOMIC DNA]</scope>
    <source>
        <strain evidence="8 9">D11</strain>
    </source>
</reference>
<reference evidence="9" key="1">
    <citation type="submission" date="2009-02" db="EMBL/GenBank/DDBJ databases">
        <title>The Genome Sequence of Shigella sp. D9.</title>
        <authorList>
            <consortium name="The Broad Institute Genome Sequencing Platform"/>
            <person name="Ward D."/>
            <person name="Young S.K."/>
            <person name="Kodira C.D."/>
            <person name="Zeng Q."/>
            <person name="Koehrsen M."/>
            <person name="Alvarado L."/>
            <person name="Berlin A."/>
            <person name="Borenstein D."/>
            <person name="Chen Z."/>
            <person name="Engels R."/>
            <person name="Freedman E."/>
            <person name="Gellesch M."/>
            <person name="Goldberg J."/>
            <person name="Griggs A."/>
            <person name="Gujja S."/>
            <person name="Heiman D."/>
            <person name="Hepburn T."/>
            <person name="Howarth C."/>
            <person name="Jen D."/>
            <person name="Larson L."/>
            <person name="Lewis B."/>
            <person name="Mehta T."/>
            <person name="Park D."/>
            <person name="Pearson M."/>
            <person name="Roberts A."/>
            <person name="Saif S."/>
            <person name="Shea T."/>
            <person name="Shenoy N."/>
            <person name="Sisk P."/>
            <person name="Stolte C."/>
            <person name="Sykes S."/>
            <person name="Walk T."/>
            <person name="White J."/>
            <person name="Yandava C."/>
            <person name="Allen-Vercoe E."/>
            <person name="Strauss J."/>
            <person name="Sibley C."/>
            <person name="White A."/>
            <person name="Ambrose C."/>
            <person name="Lander E."/>
            <person name="Nusbaum C."/>
            <person name="Galagan J."/>
            <person name="Birren B."/>
        </authorList>
    </citation>
    <scope>NUCLEOTIDE SEQUENCE [LARGE SCALE GENOMIC DNA]</scope>
    <source>
        <strain evidence="9">D11</strain>
    </source>
</reference>
<organism evidence="8 9">
    <name type="scientific">Fusobacterium animalis D11</name>
    <dbReference type="NCBI Taxonomy" id="556264"/>
    <lineage>
        <taxon>Bacteria</taxon>
        <taxon>Fusobacteriati</taxon>
        <taxon>Fusobacteriota</taxon>
        <taxon>Fusobacteriia</taxon>
        <taxon>Fusobacteriales</taxon>
        <taxon>Fusobacteriaceae</taxon>
        <taxon>Fusobacterium</taxon>
    </lineage>
</organism>
<evidence type="ECO:0000313" key="9">
    <source>
        <dbReference type="Proteomes" id="UP000004650"/>
    </source>
</evidence>
<evidence type="ECO:0000256" key="3">
    <source>
        <dbReference type="ARBA" id="ARBA00022989"/>
    </source>
</evidence>
<evidence type="ECO:0000256" key="2">
    <source>
        <dbReference type="ARBA" id="ARBA00022692"/>
    </source>
</evidence>
<evidence type="ECO:0000256" key="1">
    <source>
        <dbReference type="ARBA" id="ARBA00004141"/>
    </source>
</evidence>
<feature type="domain" description="Threonine/Serine exporter ThrE" evidence="7">
    <location>
        <begin position="6"/>
        <end position="45"/>
    </location>
</feature>
<gene>
    <name evidence="8" type="ORF">PSAG_04636</name>
</gene>
<comment type="caution">
    <text evidence="8">The sequence shown here is derived from an EMBL/GenBank/DDBJ whole genome shotgun (WGS) entry which is preliminary data.</text>
</comment>
<accession>A0A0K9CNT5</accession>
<dbReference type="GO" id="GO:0016020">
    <property type="term" value="C:membrane"/>
    <property type="evidence" value="ECO:0007669"/>
    <property type="project" value="UniProtKB-SubCell"/>
</dbReference>
<comment type="similarity">
    <text evidence="5">Belongs to the ThrE exporter (TC 2.A.79) family.</text>
</comment>
<evidence type="ECO:0000256" key="5">
    <source>
        <dbReference type="ARBA" id="ARBA00034125"/>
    </source>
</evidence>
<evidence type="ECO:0000259" key="7">
    <source>
        <dbReference type="Pfam" id="PF12821"/>
    </source>
</evidence>
<keyword evidence="4 6" id="KW-0472">Membrane</keyword>
<feature type="transmembrane region" description="Helical" evidence="6">
    <location>
        <begin position="6"/>
        <end position="23"/>
    </location>
</feature>